<proteinExistence type="predicted"/>
<feature type="chain" id="PRO_5020880142" evidence="2">
    <location>
        <begin position="21"/>
        <end position="276"/>
    </location>
</feature>
<gene>
    <name evidence="3" type="ORF">BD311DRAFT_201969</name>
</gene>
<evidence type="ECO:0000256" key="1">
    <source>
        <dbReference type="SAM" id="MobiDB-lite"/>
    </source>
</evidence>
<feature type="region of interest" description="Disordered" evidence="1">
    <location>
        <begin position="213"/>
        <end position="276"/>
    </location>
</feature>
<accession>A0A4Q9N4C1</accession>
<feature type="compositionally biased region" description="Polar residues" evidence="1">
    <location>
        <begin position="225"/>
        <end position="244"/>
    </location>
</feature>
<feature type="compositionally biased region" description="Polar residues" evidence="1">
    <location>
        <begin position="100"/>
        <end position="124"/>
    </location>
</feature>
<feature type="compositionally biased region" description="Low complexity" evidence="1">
    <location>
        <begin position="129"/>
        <end position="140"/>
    </location>
</feature>
<dbReference type="AlphaFoldDB" id="A0A4Q9N4C1"/>
<dbReference type="EMBL" id="ML143387">
    <property type="protein sequence ID" value="TBU35065.1"/>
    <property type="molecule type" value="Genomic_DNA"/>
</dbReference>
<name>A0A4Q9N4C1_9APHY</name>
<feature type="signal peptide" evidence="2">
    <location>
        <begin position="1"/>
        <end position="20"/>
    </location>
</feature>
<keyword evidence="2" id="KW-0732">Signal</keyword>
<feature type="compositionally biased region" description="Basic and acidic residues" evidence="1">
    <location>
        <begin position="245"/>
        <end position="258"/>
    </location>
</feature>
<evidence type="ECO:0000313" key="3">
    <source>
        <dbReference type="EMBL" id="TBU35065.1"/>
    </source>
</evidence>
<feature type="compositionally biased region" description="Pro residues" evidence="1">
    <location>
        <begin position="83"/>
        <end position="98"/>
    </location>
</feature>
<feature type="region of interest" description="Disordered" evidence="1">
    <location>
        <begin position="78"/>
        <end position="160"/>
    </location>
</feature>
<protein>
    <submittedName>
        <fullName evidence="3">Uncharacterized protein</fullName>
    </submittedName>
</protein>
<evidence type="ECO:0000256" key="2">
    <source>
        <dbReference type="SAM" id="SignalP"/>
    </source>
</evidence>
<sequence>MRSLPLSLCAVAFTVVATSAQVSWADVDMKRDLNAFPKPHGDMEALRIWKPRSALLQQQEHRGTEEAVMGMGIARRAEEFRTTPPPRNFRPTPQPRPQPGYSQPGSTRPAPNQNPGNGQGTFASGQDGGTSASGTARGGDANQGGADSSTGPGAPADGRLEQADMFPNATEAINSASFAADHAFAEEQPQYRDSMERTHMKRIFRNHARWALKRRQASAPDVADSISNSPLDLAPQPSSSNSGQDGKDGQSIRGKEANGGHSGMPGSSESGHVYHD</sequence>
<reference evidence="3" key="1">
    <citation type="submission" date="2019-01" db="EMBL/GenBank/DDBJ databases">
        <title>Draft genome sequences of three monokaryotic isolates of the white-rot basidiomycete fungus Dichomitus squalens.</title>
        <authorList>
            <consortium name="DOE Joint Genome Institute"/>
            <person name="Lopez S.C."/>
            <person name="Andreopoulos B."/>
            <person name="Pangilinan J."/>
            <person name="Lipzen A."/>
            <person name="Riley R."/>
            <person name="Ahrendt S."/>
            <person name="Ng V."/>
            <person name="Barry K."/>
            <person name="Daum C."/>
            <person name="Grigoriev I.V."/>
            <person name="Hilden K.S."/>
            <person name="Makela M.R."/>
            <person name="de Vries R.P."/>
        </authorList>
    </citation>
    <scope>NUCLEOTIDE SEQUENCE [LARGE SCALE GENOMIC DNA]</scope>
    <source>
        <strain evidence="3">OM18370.1</strain>
    </source>
</reference>
<dbReference type="Proteomes" id="UP000292957">
    <property type="component" value="Unassembled WGS sequence"/>
</dbReference>
<organism evidence="3">
    <name type="scientific">Dichomitus squalens</name>
    <dbReference type="NCBI Taxonomy" id="114155"/>
    <lineage>
        <taxon>Eukaryota</taxon>
        <taxon>Fungi</taxon>
        <taxon>Dikarya</taxon>
        <taxon>Basidiomycota</taxon>
        <taxon>Agaricomycotina</taxon>
        <taxon>Agaricomycetes</taxon>
        <taxon>Polyporales</taxon>
        <taxon>Polyporaceae</taxon>
        <taxon>Dichomitus</taxon>
    </lineage>
</organism>